<dbReference type="Proteomes" id="UP000183994">
    <property type="component" value="Unassembled WGS sequence"/>
</dbReference>
<dbReference type="InterPro" id="IPR013785">
    <property type="entry name" value="Aldolase_TIM"/>
</dbReference>
<sequence>MSQLLEMLGCQYPILQGPIGELYDPGMVAAVSEAGAFGVLALGFVSDLEQVKALVGKIRELTDKPFGANLMISMNPNNDQILEILYEAGVRVVTTSGGSPKKIYPKIKEMGMQGLHVTLSAPMAAKSVEAGADGVVVSGTESGGLRTLGPESTNFILIPLTCDMVKAPVVAAGGVADKRGYRAAMALGAQGVQIGTAFLAAEESPACQAWKEAIMQCGDAGTVRVPLGPMAMRAIMNPKMKEMVSQGEDFSKEYNLMNAGQAWRSGDFDLFPAGAGQVSALISKIRPVKDIIQEMVS</sequence>
<dbReference type="EMBL" id="FQZU01000041">
    <property type="protein sequence ID" value="SHL01792.1"/>
    <property type="molecule type" value="Genomic_DNA"/>
</dbReference>
<evidence type="ECO:0000256" key="1">
    <source>
        <dbReference type="ARBA" id="ARBA00022630"/>
    </source>
</evidence>
<keyword evidence="3" id="KW-0560">Oxidoreductase</keyword>
<dbReference type="Gene3D" id="3.20.20.70">
    <property type="entry name" value="Aldolase class I"/>
    <property type="match status" value="1"/>
</dbReference>
<dbReference type="PANTHER" id="PTHR32332:SF20">
    <property type="entry name" value="2-NITROPROPANE DIOXYGENASE-LIKE PROTEIN"/>
    <property type="match status" value="1"/>
</dbReference>
<keyword evidence="1" id="KW-0285">Flavoprotein</keyword>
<gene>
    <name evidence="4" type="ORF">SAMN02745216_04483</name>
</gene>
<dbReference type="InterPro" id="IPR004136">
    <property type="entry name" value="NMO"/>
</dbReference>
<organism evidence="4 5">
    <name type="scientific">Desulfatibacillum alkenivorans DSM 16219</name>
    <dbReference type="NCBI Taxonomy" id="1121393"/>
    <lineage>
        <taxon>Bacteria</taxon>
        <taxon>Pseudomonadati</taxon>
        <taxon>Thermodesulfobacteriota</taxon>
        <taxon>Desulfobacteria</taxon>
        <taxon>Desulfobacterales</taxon>
        <taxon>Desulfatibacillaceae</taxon>
        <taxon>Desulfatibacillum</taxon>
    </lineage>
</organism>
<evidence type="ECO:0000256" key="2">
    <source>
        <dbReference type="ARBA" id="ARBA00022643"/>
    </source>
</evidence>
<name>A0A1M6X702_9BACT</name>
<evidence type="ECO:0000256" key="3">
    <source>
        <dbReference type="ARBA" id="ARBA00023002"/>
    </source>
</evidence>
<dbReference type="AlphaFoldDB" id="A0A1M6X702"/>
<dbReference type="RefSeq" id="WP_073478477.1">
    <property type="nucleotide sequence ID" value="NZ_FQZU01000041.1"/>
</dbReference>
<keyword evidence="5" id="KW-1185">Reference proteome</keyword>
<keyword evidence="2" id="KW-0288">FMN</keyword>
<dbReference type="CDD" id="cd04730">
    <property type="entry name" value="NPD_like"/>
    <property type="match status" value="1"/>
</dbReference>
<dbReference type="PANTHER" id="PTHR32332">
    <property type="entry name" value="2-NITROPROPANE DIOXYGENASE"/>
    <property type="match status" value="1"/>
</dbReference>
<reference evidence="5" key="1">
    <citation type="submission" date="2016-11" db="EMBL/GenBank/DDBJ databases">
        <authorList>
            <person name="Varghese N."/>
            <person name="Submissions S."/>
        </authorList>
    </citation>
    <scope>NUCLEOTIDE SEQUENCE [LARGE SCALE GENOMIC DNA]</scope>
    <source>
        <strain evidence="5">DSM 16219</strain>
    </source>
</reference>
<dbReference type="STRING" id="1121393.SAMN02745216_04483"/>
<dbReference type="SUPFAM" id="SSF51412">
    <property type="entry name" value="Inosine monophosphate dehydrogenase (IMPDH)"/>
    <property type="match status" value="1"/>
</dbReference>
<dbReference type="GO" id="GO:0018580">
    <property type="term" value="F:nitronate monooxygenase activity"/>
    <property type="evidence" value="ECO:0007669"/>
    <property type="project" value="InterPro"/>
</dbReference>
<proteinExistence type="predicted"/>
<evidence type="ECO:0000313" key="5">
    <source>
        <dbReference type="Proteomes" id="UP000183994"/>
    </source>
</evidence>
<accession>A0A1M6X702</accession>
<protein>
    <submittedName>
        <fullName evidence="4">Enoyl-[acyl-carrier protein] reductase II</fullName>
    </submittedName>
</protein>
<dbReference type="Pfam" id="PF03060">
    <property type="entry name" value="NMO"/>
    <property type="match status" value="1"/>
</dbReference>
<evidence type="ECO:0000313" key="4">
    <source>
        <dbReference type="EMBL" id="SHL01792.1"/>
    </source>
</evidence>
<dbReference type="OrthoDB" id="9778912at2"/>